<dbReference type="Gene3D" id="3.30.2290.10">
    <property type="entry name" value="PmbA/TldD superfamily"/>
    <property type="match status" value="1"/>
</dbReference>
<dbReference type="InterPro" id="IPR045570">
    <property type="entry name" value="Metalloprtase-TldD/E_cen_dom"/>
</dbReference>
<dbReference type="GO" id="GO:0008237">
    <property type="term" value="F:metallopeptidase activity"/>
    <property type="evidence" value="ECO:0007669"/>
    <property type="project" value="InterPro"/>
</dbReference>
<dbReference type="InterPro" id="IPR045569">
    <property type="entry name" value="Metalloprtase-TldD/E_C"/>
</dbReference>
<dbReference type="PANTHER" id="PTHR43421">
    <property type="entry name" value="METALLOPROTEASE PMBA"/>
    <property type="match status" value="1"/>
</dbReference>
<dbReference type="InterPro" id="IPR047657">
    <property type="entry name" value="PmbA"/>
</dbReference>
<dbReference type="InterPro" id="IPR036059">
    <property type="entry name" value="TldD/PmbA_sf"/>
</dbReference>
<evidence type="ECO:0000313" key="6">
    <source>
        <dbReference type="Proteomes" id="UP000237889"/>
    </source>
</evidence>
<dbReference type="Proteomes" id="UP000237889">
    <property type="component" value="Chromosome"/>
</dbReference>
<dbReference type="Pfam" id="PF19289">
    <property type="entry name" value="PmbA_TldD_3rd"/>
    <property type="match status" value="1"/>
</dbReference>
<evidence type="ECO:0000313" key="5">
    <source>
        <dbReference type="EMBL" id="AVO46897.1"/>
    </source>
</evidence>
<dbReference type="Pfam" id="PF19290">
    <property type="entry name" value="PmbA_TldD_2nd"/>
    <property type="match status" value="1"/>
</dbReference>
<gene>
    <name evidence="5" type="ORF">C6569_18550</name>
</gene>
<dbReference type="SUPFAM" id="SSF111283">
    <property type="entry name" value="Putative modulator of DNA gyrase, PmbA/TldD"/>
    <property type="match status" value="1"/>
</dbReference>
<name>A0A2S0NFR1_9HYPH</name>
<evidence type="ECO:0000259" key="4">
    <source>
        <dbReference type="Pfam" id="PF19290"/>
    </source>
</evidence>
<accession>A0A2S0NFR1</accession>
<comment type="similarity">
    <text evidence="1">Belongs to the peptidase U62 family.</text>
</comment>
<dbReference type="KEGG" id="phr:C6569_18550"/>
<dbReference type="InterPro" id="IPR002510">
    <property type="entry name" value="Metalloprtase-TldD/E_N"/>
</dbReference>
<dbReference type="GO" id="GO:0005829">
    <property type="term" value="C:cytosol"/>
    <property type="evidence" value="ECO:0007669"/>
    <property type="project" value="TreeGrafter"/>
</dbReference>
<keyword evidence="6" id="KW-1185">Reference proteome</keyword>
<feature type="domain" description="Metalloprotease TldD/E C-terminal" evidence="3">
    <location>
        <begin position="232"/>
        <end position="448"/>
    </location>
</feature>
<dbReference type="Pfam" id="PF01523">
    <property type="entry name" value="PmbA_TldD_1st"/>
    <property type="match status" value="1"/>
</dbReference>
<evidence type="ECO:0000259" key="2">
    <source>
        <dbReference type="Pfam" id="PF01523"/>
    </source>
</evidence>
<dbReference type="PANTHER" id="PTHR43421:SF1">
    <property type="entry name" value="METALLOPROTEASE PMBA"/>
    <property type="match status" value="1"/>
</dbReference>
<sequence>MSDLLDTGLLLEQGRRLVAAARKAGADAADVMAVCGVSVGVQLRDGKVESSERSEGDDIGLRVFVGRRSASVSSNDPREDVEALAERAVAIARVAPEDPYARLVDPADLARDWADLDLIDPVMTAVADLEDLARRAEAAALAVKGVTKSGGADAGAGIGGFALVTSTGFEGATLGSSTSFSVTAIAGEGTGMERDYDYSGVRHRADLEDPEAIGRSAGERAVRRINPRKVDTRKVPVIFDQRTAASFPSYLAAAANGQAVARKTSFLREKLGQRLFRPGVMIIDDPLRRRGLRSRPFDGEGVAARPLTLVEDGVLTSWLLDSATAAELGLRTTGHAHRGTGGPPAPGATNLHLAAGTVSPAEMIGAVKDGLYVTDMIGSGVNMVTGDYSRGCSGYWIENGELAYPVAEITIAGNLVDMFASLTPADDLVFRRGTDAPTVLVEGLTVAGR</sequence>
<evidence type="ECO:0000259" key="3">
    <source>
        <dbReference type="Pfam" id="PF19289"/>
    </source>
</evidence>
<proteinExistence type="inferred from homology"/>
<organism evidence="5 6">
    <name type="scientific">Phreatobacter cathodiphilus</name>
    <dbReference type="NCBI Taxonomy" id="1868589"/>
    <lineage>
        <taxon>Bacteria</taxon>
        <taxon>Pseudomonadati</taxon>
        <taxon>Pseudomonadota</taxon>
        <taxon>Alphaproteobacteria</taxon>
        <taxon>Hyphomicrobiales</taxon>
        <taxon>Phreatobacteraceae</taxon>
        <taxon>Phreatobacter</taxon>
    </lineage>
</organism>
<feature type="domain" description="Metalloprotease TldD/E N-terminal" evidence="2">
    <location>
        <begin position="31"/>
        <end position="92"/>
    </location>
</feature>
<dbReference type="RefSeq" id="WP_106750267.1">
    <property type="nucleotide sequence ID" value="NZ_CP027668.1"/>
</dbReference>
<dbReference type="AlphaFoldDB" id="A0A2S0NFR1"/>
<dbReference type="InterPro" id="IPR035068">
    <property type="entry name" value="TldD/PmbA_N"/>
</dbReference>
<dbReference type="GO" id="GO:0006508">
    <property type="term" value="P:proteolysis"/>
    <property type="evidence" value="ECO:0007669"/>
    <property type="project" value="InterPro"/>
</dbReference>
<protein>
    <submittedName>
        <fullName evidence="5">Modulator protein</fullName>
    </submittedName>
</protein>
<feature type="domain" description="Metalloprotease TldD/E central" evidence="4">
    <location>
        <begin position="126"/>
        <end position="224"/>
    </location>
</feature>
<reference evidence="5 6" key="1">
    <citation type="submission" date="2018-03" db="EMBL/GenBank/DDBJ databases">
        <title>Genome sequencing of Phreatobacter sp.</title>
        <authorList>
            <person name="Kim S.-J."/>
            <person name="Heo J."/>
            <person name="Kwon S.-W."/>
        </authorList>
    </citation>
    <scope>NUCLEOTIDE SEQUENCE [LARGE SCALE GENOMIC DNA]</scope>
    <source>
        <strain evidence="5 6">S-12</strain>
    </source>
</reference>
<dbReference type="EMBL" id="CP027668">
    <property type="protein sequence ID" value="AVO46897.1"/>
    <property type="molecule type" value="Genomic_DNA"/>
</dbReference>
<evidence type="ECO:0000256" key="1">
    <source>
        <dbReference type="ARBA" id="ARBA00005836"/>
    </source>
</evidence>
<dbReference type="OrthoDB" id="9803618at2"/>